<dbReference type="SUPFAM" id="SSF54427">
    <property type="entry name" value="NTF2-like"/>
    <property type="match status" value="1"/>
</dbReference>
<comment type="caution">
    <text evidence="2">The sequence shown here is derived from an EMBL/GenBank/DDBJ whole genome shotgun (WGS) entry which is preliminary data.</text>
</comment>
<dbReference type="Pfam" id="PF12680">
    <property type="entry name" value="SnoaL_2"/>
    <property type="match status" value="1"/>
</dbReference>
<evidence type="ECO:0000313" key="2">
    <source>
        <dbReference type="EMBL" id="NYI04541.1"/>
    </source>
</evidence>
<keyword evidence="2" id="KW-0413">Isomerase</keyword>
<protein>
    <submittedName>
        <fullName evidence="2">Ketosteroid isomerase-like protein</fullName>
    </submittedName>
</protein>
<feature type="domain" description="SnoaL-like" evidence="1">
    <location>
        <begin position="15"/>
        <end position="121"/>
    </location>
</feature>
<proteinExistence type="predicted"/>
<dbReference type="InterPro" id="IPR032710">
    <property type="entry name" value="NTF2-like_dom_sf"/>
</dbReference>
<organism evidence="2 3">
    <name type="scientific">Allostreptomyces psammosilenae</name>
    <dbReference type="NCBI Taxonomy" id="1892865"/>
    <lineage>
        <taxon>Bacteria</taxon>
        <taxon>Bacillati</taxon>
        <taxon>Actinomycetota</taxon>
        <taxon>Actinomycetes</taxon>
        <taxon>Kitasatosporales</taxon>
        <taxon>Streptomycetaceae</taxon>
        <taxon>Allostreptomyces</taxon>
    </lineage>
</organism>
<keyword evidence="3" id="KW-1185">Reference proteome</keyword>
<dbReference type="InterPro" id="IPR037401">
    <property type="entry name" value="SnoaL-like"/>
</dbReference>
<accession>A0A853A151</accession>
<dbReference type="Proteomes" id="UP000567795">
    <property type="component" value="Unassembled WGS sequence"/>
</dbReference>
<dbReference type="RefSeq" id="WP_179813418.1">
    <property type="nucleotide sequence ID" value="NZ_JACBZD010000001.1"/>
</dbReference>
<dbReference type="Gene3D" id="3.10.450.50">
    <property type="match status" value="1"/>
</dbReference>
<dbReference type="GO" id="GO:0016853">
    <property type="term" value="F:isomerase activity"/>
    <property type="evidence" value="ECO:0007669"/>
    <property type="project" value="UniProtKB-KW"/>
</dbReference>
<sequence length="142" mass="15559">MSVATEPTSPREVFHRLLQGIASGHWEELADLYAADAVVEVPFALPSPLRLEGREQIRAHFLAATGQPLELRPVNVVVRETDDPEVVVAEFDYEGRVTTGSTTFRAANVQTLRVRDGLIVSSRDYHDHVAIARALGAFPEAG</sequence>
<reference evidence="2 3" key="1">
    <citation type="submission" date="2020-07" db="EMBL/GenBank/DDBJ databases">
        <title>Sequencing the genomes of 1000 actinobacteria strains.</title>
        <authorList>
            <person name="Klenk H.-P."/>
        </authorList>
    </citation>
    <scope>NUCLEOTIDE SEQUENCE [LARGE SCALE GENOMIC DNA]</scope>
    <source>
        <strain evidence="2 3">DSM 42178</strain>
    </source>
</reference>
<dbReference type="EMBL" id="JACBZD010000001">
    <property type="protein sequence ID" value="NYI04541.1"/>
    <property type="molecule type" value="Genomic_DNA"/>
</dbReference>
<dbReference type="AlphaFoldDB" id="A0A853A151"/>
<gene>
    <name evidence="2" type="ORF">FHU37_001484</name>
</gene>
<name>A0A853A151_9ACTN</name>
<evidence type="ECO:0000259" key="1">
    <source>
        <dbReference type="Pfam" id="PF12680"/>
    </source>
</evidence>
<evidence type="ECO:0000313" key="3">
    <source>
        <dbReference type="Proteomes" id="UP000567795"/>
    </source>
</evidence>